<evidence type="ECO:0000313" key="2">
    <source>
        <dbReference type="EMBL" id="SMP58068.1"/>
    </source>
</evidence>
<reference evidence="2" key="1">
    <citation type="submission" date="2017-05" db="EMBL/GenBank/DDBJ databases">
        <authorList>
            <person name="Varghese N."/>
            <person name="Submissions S."/>
        </authorList>
    </citation>
    <scope>NUCLEOTIDE SEQUENCE</scope>
    <source>
        <strain evidence="2">Su22</strain>
    </source>
</reference>
<dbReference type="SUPFAM" id="SSF55729">
    <property type="entry name" value="Acyl-CoA N-acyltransferases (Nat)"/>
    <property type="match status" value="1"/>
</dbReference>
<feature type="region of interest" description="Disordered" evidence="1">
    <location>
        <begin position="1"/>
        <end position="28"/>
    </location>
</feature>
<evidence type="ECO:0000256" key="1">
    <source>
        <dbReference type="SAM" id="MobiDB-lite"/>
    </source>
</evidence>
<dbReference type="InterPro" id="IPR016181">
    <property type="entry name" value="Acyl_CoA_acyltransferase"/>
</dbReference>
<evidence type="ECO:0000313" key="3">
    <source>
        <dbReference type="Proteomes" id="UP001158066"/>
    </source>
</evidence>
<dbReference type="Proteomes" id="UP001158066">
    <property type="component" value="Unassembled WGS sequence"/>
</dbReference>
<gene>
    <name evidence="2" type="ORF">SAMN06296020_10738</name>
</gene>
<proteinExistence type="predicted"/>
<keyword evidence="3" id="KW-1185">Reference proteome</keyword>
<dbReference type="EMBL" id="FXUF01000007">
    <property type="protein sequence ID" value="SMP58068.1"/>
    <property type="molecule type" value="Genomic_DNA"/>
</dbReference>
<name>A0AA46AJ92_9CLOT</name>
<dbReference type="Gene3D" id="3.40.630.30">
    <property type="match status" value="1"/>
</dbReference>
<dbReference type="AlphaFoldDB" id="A0AA46AJ92"/>
<accession>A0AA46AJ92</accession>
<organism evidence="2 3">
    <name type="scientific">Anoxynatronum buryatiense</name>
    <dbReference type="NCBI Taxonomy" id="489973"/>
    <lineage>
        <taxon>Bacteria</taxon>
        <taxon>Bacillati</taxon>
        <taxon>Bacillota</taxon>
        <taxon>Clostridia</taxon>
        <taxon>Eubacteriales</taxon>
        <taxon>Clostridiaceae</taxon>
        <taxon>Anoxynatronum</taxon>
    </lineage>
</organism>
<sequence>MTASARGGVAVKPMKPAQPAQPIQPAQPTIHRRAIEKSPLLSCYNRETKKNSLCRLAILETQQMEEVMALHHLVIHELENPDLYIPYTREEMSGYLNQASGLILGLYDEQGMGAFRVITWPGEGKDNLGHHLGIPQSQLGQVIQLEGTNVHPRYRGNGLQCLLTERALNCIQPNEKEGILLTAVSPLNGRSLVNMFTLGMHIAGLKNRQAQPARLVMKRDFYRQSHKWQQGPWIEAGDIESHQRLLAQGLEGHEASMNAEKRLLVRYGRPLLSHEGAVMR</sequence>
<evidence type="ECO:0008006" key="4">
    <source>
        <dbReference type="Google" id="ProtNLM"/>
    </source>
</evidence>
<feature type="compositionally biased region" description="Low complexity" evidence="1">
    <location>
        <begin position="17"/>
        <end position="28"/>
    </location>
</feature>
<comment type="caution">
    <text evidence="2">The sequence shown here is derived from an EMBL/GenBank/DDBJ whole genome shotgun (WGS) entry which is preliminary data.</text>
</comment>
<protein>
    <recommendedName>
        <fullName evidence="4">N-acetyltransferase domain-containing protein</fullName>
    </recommendedName>
</protein>